<evidence type="ECO:0000256" key="10">
    <source>
        <dbReference type="PIRSR" id="PIRSR000445-1"/>
    </source>
</evidence>
<accession>A0A6J4RIJ3</accession>
<evidence type="ECO:0000256" key="11">
    <source>
        <dbReference type="PIRSR" id="PIRSR000445-2"/>
    </source>
</evidence>
<dbReference type="PROSITE" id="PS00747">
    <property type="entry name" value="GLUTR"/>
    <property type="match status" value="1"/>
</dbReference>
<evidence type="ECO:0000256" key="7">
    <source>
        <dbReference type="ARBA" id="ARBA00047464"/>
    </source>
</evidence>
<evidence type="ECO:0000256" key="3">
    <source>
        <dbReference type="ARBA" id="ARBA00012970"/>
    </source>
</evidence>
<comment type="domain">
    <text evidence="9">Possesses an unusual extended V-shaped dimeric structure with each monomer consisting of three distinct domains arranged along a curved 'spinal' alpha-helix. The N-terminal catalytic domain specifically recognizes the glutamate moiety of the substrate. The second domain is the NADPH-binding domain, and the third C-terminal domain is responsible for dimerization.</text>
</comment>
<dbReference type="InterPro" id="IPR036453">
    <property type="entry name" value="GluRdtase_dimer_dom_sf"/>
</dbReference>
<evidence type="ECO:0000256" key="13">
    <source>
        <dbReference type="PIRSR" id="PIRSR000445-4"/>
    </source>
</evidence>
<comment type="catalytic activity">
    <reaction evidence="7 9 14">
        <text>(S)-4-amino-5-oxopentanoate + tRNA(Glu) + NADP(+) = L-glutamyl-tRNA(Glu) + NADPH + H(+)</text>
        <dbReference type="Rhea" id="RHEA:12344"/>
        <dbReference type="Rhea" id="RHEA-COMP:9663"/>
        <dbReference type="Rhea" id="RHEA-COMP:9680"/>
        <dbReference type="ChEBI" id="CHEBI:15378"/>
        <dbReference type="ChEBI" id="CHEBI:57501"/>
        <dbReference type="ChEBI" id="CHEBI:57783"/>
        <dbReference type="ChEBI" id="CHEBI:58349"/>
        <dbReference type="ChEBI" id="CHEBI:78442"/>
        <dbReference type="ChEBI" id="CHEBI:78520"/>
        <dbReference type="EC" id="1.2.1.70"/>
    </reaction>
</comment>
<feature type="binding site" evidence="9 11">
    <location>
        <position position="119"/>
    </location>
    <ligand>
        <name>substrate</name>
    </ligand>
</feature>
<dbReference type="InterPro" id="IPR036291">
    <property type="entry name" value="NAD(P)-bd_dom_sf"/>
</dbReference>
<dbReference type="InterPro" id="IPR015896">
    <property type="entry name" value="4pyrrol_synth_GluRdtase_dimer"/>
</dbReference>
<feature type="site" description="Important for activity" evidence="9 13">
    <location>
        <position position="98"/>
    </location>
</feature>
<comment type="similarity">
    <text evidence="2 9 14">Belongs to the glutamyl-tRNA reductase family.</text>
</comment>
<evidence type="ECO:0000256" key="2">
    <source>
        <dbReference type="ARBA" id="ARBA00005916"/>
    </source>
</evidence>
<dbReference type="PANTHER" id="PTHR43013:SF1">
    <property type="entry name" value="GLUTAMYL-TRNA REDUCTASE"/>
    <property type="match status" value="1"/>
</dbReference>
<dbReference type="InterPro" id="IPR036343">
    <property type="entry name" value="GluRdtase_N_sf"/>
</dbReference>
<evidence type="ECO:0000256" key="1">
    <source>
        <dbReference type="ARBA" id="ARBA00005059"/>
    </source>
</evidence>
<dbReference type="NCBIfam" id="TIGR01035">
    <property type="entry name" value="hemA"/>
    <property type="match status" value="1"/>
</dbReference>
<dbReference type="EC" id="1.2.1.70" evidence="3 9"/>
<evidence type="ECO:0000259" key="16">
    <source>
        <dbReference type="Pfam" id="PF01488"/>
    </source>
</evidence>
<evidence type="ECO:0000256" key="12">
    <source>
        <dbReference type="PIRSR" id="PIRSR000445-3"/>
    </source>
</evidence>
<comment type="miscellaneous">
    <text evidence="9">During catalysis, the active site Cys acts as a nucleophile attacking the alpha-carbonyl group of tRNA-bound glutamate with the formation of a thioester intermediate between enzyme and glutamate, and the concomitant release of tRNA(Glu). The thioester intermediate is finally reduced by direct hydride transfer from NADPH, to form the product GSA.</text>
</comment>
<evidence type="ECO:0000256" key="14">
    <source>
        <dbReference type="RuleBase" id="RU000584"/>
    </source>
</evidence>
<sequence length="431" mass="47180">MLVAVAGMSHRSAPVEVRERVAFPPCAGRSFLRCLKDAGVVSEAVLLSTCNRTEVYAVVQDESARGRVLDLLAEDRGVGRTSLEQDTYWLTDAEAVRHLYRVASSLDSMVVGEGQILGQVREAYRAATEERCAGQILNRLFHTSLRVGKKVRSETGIGDSSLSVPRVAVKLAAEVFGDLVGRRALVLGAGDMSELVVKHLKDRGIADLLIANRTPQRASLLAERVGGRAVPFDALAAELPEVDVVVSSTGSGEWVVRSETVAGALELRSEPLFFIDIAVPRDIDPVVQTLGSVYLYDIDDLQAVVERNAEGRQDAAEEGEAIISPAVLEFMGWLSTLHVVPLIQELRDGAEQIRRHELTRILRRMELSPEEAASVERMSYSLVNKLLHGPIQEIKARAEAGSPLESSEVRRRLMALDGLDVELHRPRRESS</sequence>
<dbReference type="PIRSF" id="PIRSF000445">
    <property type="entry name" value="4pyrrol_synth_GluRdtase"/>
    <property type="match status" value="1"/>
</dbReference>
<dbReference type="FunFam" id="3.30.460.30:FF:000001">
    <property type="entry name" value="Glutamyl-tRNA reductase"/>
    <property type="match status" value="1"/>
</dbReference>
<evidence type="ECO:0000259" key="15">
    <source>
        <dbReference type="Pfam" id="PF00745"/>
    </source>
</evidence>
<dbReference type="InterPro" id="IPR000343">
    <property type="entry name" value="4pyrrol_synth_GluRdtase"/>
</dbReference>
<feature type="domain" description="Tetrapyrrole biosynthesis glutamyl-tRNA reductase dimerisation" evidence="15">
    <location>
        <begin position="320"/>
        <end position="413"/>
    </location>
</feature>
<keyword evidence="6 9" id="KW-0627">Porphyrin biosynthesis</keyword>
<dbReference type="HAMAP" id="MF_00087">
    <property type="entry name" value="Glu_tRNA_reductase"/>
    <property type="match status" value="1"/>
</dbReference>
<proteinExistence type="inferred from homology"/>
<feature type="active site" description="Nucleophile" evidence="9 10">
    <location>
        <position position="50"/>
    </location>
</feature>
<evidence type="ECO:0000259" key="17">
    <source>
        <dbReference type="Pfam" id="PF05201"/>
    </source>
</evidence>
<dbReference type="CDD" id="cd05213">
    <property type="entry name" value="NAD_bind_Glutamyl_tRNA_reduct"/>
    <property type="match status" value="1"/>
</dbReference>
<dbReference type="AlphaFoldDB" id="A0A6J4RIJ3"/>
<dbReference type="InterPro" id="IPR015895">
    <property type="entry name" value="4pyrrol_synth_GluRdtase_N"/>
</dbReference>
<evidence type="ECO:0000256" key="9">
    <source>
        <dbReference type="HAMAP-Rule" id="MF_00087"/>
    </source>
</evidence>
<dbReference type="Pfam" id="PF01488">
    <property type="entry name" value="Shikimate_DH"/>
    <property type="match status" value="1"/>
</dbReference>
<dbReference type="Gene3D" id="3.40.50.720">
    <property type="entry name" value="NAD(P)-binding Rossmann-like Domain"/>
    <property type="match status" value="1"/>
</dbReference>
<dbReference type="Gene3D" id="3.30.460.30">
    <property type="entry name" value="Glutamyl-tRNA reductase, N-terminal domain"/>
    <property type="match status" value="1"/>
</dbReference>
<evidence type="ECO:0000256" key="5">
    <source>
        <dbReference type="ARBA" id="ARBA00023002"/>
    </source>
</evidence>
<dbReference type="Pfam" id="PF05201">
    <property type="entry name" value="GlutR_N"/>
    <property type="match status" value="1"/>
</dbReference>
<feature type="binding site" evidence="9 11">
    <location>
        <position position="108"/>
    </location>
    <ligand>
        <name>substrate</name>
    </ligand>
</feature>
<dbReference type="SUPFAM" id="SSF51735">
    <property type="entry name" value="NAD(P)-binding Rossmann-fold domains"/>
    <property type="match status" value="1"/>
</dbReference>
<feature type="binding site" evidence="9 12">
    <location>
        <begin position="188"/>
        <end position="193"/>
    </location>
    <ligand>
        <name>NADP(+)</name>
        <dbReference type="ChEBI" id="CHEBI:58349"/>
    </ligand>
</feature>
<dbReference type="Pfam" id="PF00745">
    <property type="entry name" value="GlutR_dimer"/>
    <property type="match status" value="1"/>
</dbReference>
<feature type="binding site" evidence="9 11">
    <location>
        <begin position="49"/>
        <end position="52"/>
    </location>
    <ligand>
        <name>substrate</name>
    </ligand>
</feature>
<name>A0A6J4RIJ3_9ACTN</name>
<dbReference type="GO" id="GO:0019353">
    <property type="term" value="P:protoporphyrinogen IX biosynthetic process from glutamate"/>
    <property type="evidence" value="ECO:0007669"/>
    <property type="project" value="TreeGrafter"/>
</dbReference>
<dbReference type="GO" id="GO:0008883">
    <property type="term" value="F:glutamyl-tRNA reductase activity"/>
    <property type="evidence" value="ECO:0007669"/>
    <property type="project" value="UniProtKB-UniRule"/>
</dbReference>
<dbReference type="SUPFAM" id="SSF69075">
    <property type="entry name" value="Glutamyl tRNA-reductase dimerization domain"/>
    <property type="match status" value="1"/>
</dbReference>
<feature type="binding site" evidence="9 11">
    <location>
        <begin position="113"/>
        <end position="115"/>
    </location>
    <ligand>
        <name>substrate</name>
    </ligand>
</feature>
<gene>
    <name evidence="9" type="primary">hemA</name>
    <name evidence="18" type="ORF">AVDCRST_MAG58-4109</name>
</gene>
<feature type="domain" description="Glutamyl-tRNA reductase N-terminal" evidence="17">
    <location>
        <begin position="7"/>
        <end position="155"/>
    </location>
</feature>
<dbReference type="PANTHER" id="PTHR43013">
    <property type="entry name" value="GLUTAMYL-TRNA REDUCTASE"/>
    <property type="match status" value="1"/>
</dbReference>
<dbReference type="InterPro" id="IPR006151">
    <property type="entry name" value="Shikm_DH/Glu-tRNA_Rdtase"/>
</dbReference>
<reference evidence="18" key="1">
    <citation type="submission" date="2020-02" db="EMBL/GenBank/DDBJ databases">
        <authorList>
            <person name="Meier V. D."/>
        </authorList>
    </citation>
    <scope>NUCLEOTIDE SEQUENCE</scope>
    <source>
        <strain evidence="18">AVDCRST_MAG58</strain>
    </source>
</reference>
<comment type="function">
    <text evidence="9">Catalyzes the NADPH-dependent reduction of glutamyl-tRNA(Glu) to glutamate 1-semialdehyde (GSA).</text>
</comment>
<dbReference type="EMBL" id="CADCVF010000085">
    <property type="protein sequence ID" value="CAA9473551.1"/>
    <property type="molecule type" value="Genomic_DNA"/>
</dbReference>
<protein>
    <recommendedName>
        <fullName evidence="8 9">Glutamyl-tRNA reductase</fullName>
        <shortName evidence="9">GluTR</shortName>
        <ecNumber evidence="3 9">1.2.1.70</ecNumber>
    </recommendedName>
</protein>
<dbReference type="InterPro" id="IPR018214">
    <property type="entry name" value="GluRdtase_CS"/>
</dbReference>
<evidence type="ECO:0000256" key="8">
    <source>
        <dbReference type="ARBA" id="ARBA00068659"/>
    </source>
</evidence>
<dbReference type="GO" id="GO:0050661">
    <property type="term" value="F:NADP binding"/>
    <property type="evidence" value="ECO:0007669"/>
    <property type="project" value="InterPro"/>
</dbReference>
<evidence type="ECO:0000256" key="6">
    <source>
        <dbReference type="ARBA" id="ARBA00023244"/>
    </source>
</evidence>
<comment type="pathway">
    <text evidence="1 9 14">Porphyrin-containing compound metabolism; protoporphyrin-IX biosynthesis; 5-aminolevulinate from L-glutamyl-tRNA(Glu): step 1/2.</text>
</comment>
<comment type="subunit">
    <text evidence="9">Homodimer.</text>
</comment>
<organism evidence="18">
    <name type="scientific">uncultured Rubrobacteraceae bacterium</name>
    <dbReference type="NCBI Taxonomy" id="349277"/>
    <lineage>
        <taxon>Bacteria</taxon>
        <taxon>Bacillati</taxon>
        <taxon>Actinomycetota</taxon>
        <taxon>Rubrobacteria</taxon>
        <taxon>Rubrobacterales</taxon>
        <taxon>Rubrobacteraceae</taxon>
        <taxon>environmental samples</taxon>
    </lineage>
</organism>
<feature type="domain" description="Quinate/shikimate 5-dehydrogenase/glutamyl-tRNA reductase" evidence="16">
    <location>
        <begin position="170"/>
        <end position="304"/>
    </location>
</feature>
<keyword evidence="4 9" id="KW-0521">NADP</keyword>
<evidence type="ECO:0000313" key="18">
    <source>
        <dbReference type="EMBL" id="CAA9473551.1"/>
    </source>
</evidence>
<dbReference type="FunFam" id="3.40.50.720:FF:000031">
    <property type="entry name" value="Glutamyl-tRNA reductase"/>
    <property type="match status" value="1"/>
</dbReference>
<keyword evidence="5 9" id="KW-0560">Oxidoreductase</keyword>
<evidence type="ECO:0000256" key="4">
    <source>
        <dbReference type="ARBA" id="ARBA00022857"/>
    </source>
</evidence>
<dbReference type="UniPathway" id="UPA00251">
    <property type="reaction ID" value="UER00316"/>
</dbReference>
<dbReference type="SUPFAM" id="SSF69742">
    <property type="entry name" value="Glutamyl tRNA-reductase catalytic, N-terminal domain"/>
    <property type="match status" value="1"/>
</dbReference>